<dbReference type="EMBL" id="CP002000">
    <property type="protein sequence ID" value="ADJ45289.1"/>
    <property type="molecule type" value="Genomic_DNA"/>
</dbReference>
<dbReference type="Proteomes" id="UP000000328">
    <property type="component" value="Chromosome"/>
</dbReference>
<dbReference type="HOGENOM" id="CLU_762156_0_0_11"/>
<dbReference type="AlphaFoldDB" id="A0A0H3D717"/>
<gene>
    <name evidence="2" type="ordered locus">AMED_3503</name>
</gene>
<dbReference type="InterPro" id="IPR025735">
    <property type="entry name" value="RHIM"/>
</dbReference>
<dbReference type="RefSeq" id="WP_013225361.1">
    <property type="nucleotide sequence ID" value="NC_014318.1"/>
</dbReference>
<feature type="region of interest" description="Disordered" evidence="1">
    <location>
        <begin position="254"/>
        <end position="281"/>
    </location>
</feature>
<evidence type="ECO:0000313" key="2">
    <source>
        <dbReference type="EMBL" id="ADJ45289.1"/>
    </source>
</evidence>
<organism evidence="2 3">
    <name type="scientific">Amycolatopsis mediterranei (strain U-32)</name>
    <dbReference type="NCBI Taxonomy" id="749927"/>
    <lineage>
        <taxon>Bacteria</taxon>
        <taxon>Bacillati</taxon>
        <taxon>Actinomycetota</taxon>
        <taxon>Actinomycetes</taxon>
        <taxon>Pseudonocardiales</taxon>
        <taxon>Pseudonocardiaceae</taxon>
        <taxon>Amycolatopsis</taxon>
    </lineage>
</organism>
<dbReference type="GeneID" id="92871257"/>
<dbReference type="KEGG" id="amd:AMED_3503"/>
<dbReference type="PATRIC" id="fig|749927.5.peg.3619"/>
<dbReference type="Pfam" id="PF12721">
    <property type="entry name" value="RHIM"/>
    <property type="match status" value="2"/>
</dbReference>
<accession>A0A0H3D717</accession>
<sequence>MTKPEKDLEDDQNGQGDNAFAADWVFTLAPRDQVTRTEPGAGRPLIEAQWADRQVHVVPEDVVADWASSRAAAARVEVAETEIEVSIRAIDLAATLGESGLTGDDPENVLVVEDSSGVQIGEDNRQLNIHHFAVERVRVCLDKTFAQHLAADVATSAPRLRNSVGTLDGFDAVVIRNSRGVQVGDHNHQRNVFRHVVKGLEVALTDVFSESQLAGVLDKIRDRRIGSARSDISTALHREFKRDPSELYRALPGKHNTVSSHIPGTIVEENGTFGNRSAQKPREYIGRPNVVHSSIANLEDDDLIRTIPPRAQAVSKPAPQRLSFGDDRPKPPSHDPGLRNTPSHDSPEPPVKRTIPFPGRRIG</sequence>
<evidence type="ECO:0000256" key="1">
    <source>
        <dbReference type="SAM" id="MobiDB-lite"/>
    </source>
</evidence>
<name>A0A0H3D717_AMYMU</name>
<proteinExistence type="predicted"/>
<evidence type="ECO:0000313" key="3">
    <source>
        <dbReference type="Proteomes" id="UP000000328"/>
    </source>
</evidence>
<reference evidence="2 3" key="1">
    <citation type="journal article" date="2010" name="Cell Res.">
        <title>Complete genome sequence of the rifamycin SV-producing Amycolatopsis mediterranei U32 revealed its genetic characteristics in phylogeny and metabolism.</title>
        <authorList>
            <person name="Zhao W."/>
            <person name="Zhong Y."/>
            <person name="Yuan H."/>
            <person name="Wang J."/>
            <person name="Zheng H."/>
            <person name="Wang Y."/>
            <person name="Cen X."/>
            <person name="Xu F."/>
            <person name="Bai J."/>
            <person name="Han X."/>
            <person name="Lu G."/>
            <person name="Zhu Y."/>
            <person name="Shao Z."/>
            <person name="Yan H."/>
            <person name="Li C."/>
            <person name="Peng N."/>
            <person name="Zhang Z."/>
            <person name="Zhang Y."/>
            <person name="Lin W."/>
            <person name="Fan Y."/>
            <person name="Qin Z."/>
            <person name="Hu Y."/>
            <person name="Zhu B."/>
            <person name="Wang S."/>
            <person name="Ding X."/>
            <person name="Zhao G.P."/>
        </authorList>
    </citation>
    <scope>NUCLEOTIDE SEQUENCE [LARGE SCALE GENOMIC DNA]</scope>
    <source>
        <strain evidence="3">U-32</strain>
    </source>
</reference>
<protein>
    <submittedName>
        <fullName evidence="2">Uncharacterized protein</fullName>
    </submittedName>
</protein>
<feature type="region of interest" description="Disordered" evidence="1">
    <location>
        <begin position="308"/>
        <end position="363"/>
    </location>
</feature>
<feature type="compositionally biased region" description="Basic and acidic residues" evidence="1">
    <location>
        <begin position="324"/>
        <end position="337"/>
    </location>
</feature>